<evidence type="ECO:0000256" key="2">
    <source>
        <dbReference type="ARBA" id="ARBA00005683"/>
    </source>
</evidence>
<comment type="function">
    <text evidence="8">Ligand for members of the frizzled family of seven transmembrane receptors.</text>
</comment>
<evidence type="ECO:0000256" key="7">
    <source>
        <dbReference type="ARBA" id="ARBA00023157"/>
    </source>
</evidence>
<dbReference type="PANTHER" id="PTHR12027">
    <property type="entry name" value="WNT RELATED"/>
    <property type="match status" value="1"/>
</dbReference>
<sequence length="85" mass="9711">LAVLHAIQSAALMHKVTKHCSSGFLTGCNCAIDRFGYEATKEWQWEGCSDNLEFSRQFVEAFYFGEKKKSVVEKQLKKKSLPSRH</sequence>
<dbReference type="GO" id="GO:0060070">
    <property type="term" value="P:canonical Wnt signaling pathway"/>
    <property type="evidence" value="ECO:0007669"/>
    <property type="project" value="TreeGrafter"/>
</dbReference>
<evidence type="ECO:0000256" key="6">
    <source>
        <dbReference type="ARBA" id="ARBA00022687"/>
    </source>
</evidence>
<organism evidence="9">
    <name type="scientific">Thamnocephalus platyurus</name>
    <dbReference type="NCBI Taxonomy" id="91582"/>
    <lineage>
        <taxon>Eukaryota</taxon>
        <taxon>Metazoa</taxon>
        <taxon>Ecdysozoa</taxon>
        <taxon>Arthropoda</taxon>
        <taxon>Crustacea</taxon>
        <taxon>Branchiopoda</taxon>
        <taxon>Anostraca</taxon>
        <taxon>Thamnocephalidae</taxon>
        <taxon>Thamnocephalus</taxon>
    </lineage>
</organism>
<keyword evidence="5" id="KW-0272">Extracellular matrix</keyword>
<dbReference type="InterPro" id="IPR005817">
    <property type="entry name" value="Wnt"/>
</dbReference>
<comment type="subcellular location">
    <subcellularLocation>
        <location evidence="1 8">Secreted</location>
        <location evidence="1 8">Extracellular space</location>
        <location evidence="1 8">Extracellular matrix</location>
    </subcellularLocation>
</comment>
<reference evidence="9" key="1">
    <citation type="submission" date="2015-09" db="EMBL/GenBank/DDBJ databases">
        <title>Wnt repertoire and expression patterns in the branchiopod Thamnocephalus platyurus.</title>
        <authorList>
            <person name="Pace R.M."/>
            <person name="Constantinou S.J."/>
            <person name="Stangl A.J."/>
            <person name="Nagy L.M."/>
            <person name="Williams T.A."/>
        </authorList>
    </citation>
    <scope>NUCLEOTIDE SEQUENCE</scope>
</reference>
<protein>
    <recommendedName>
        <fullName evidence="8">Protein Wnt</fullName>
    </recommendedName>
</protein>
<feature type="non-terminal residue" evidence="9">
    <location>
        <position position="1"/>
    </location>
</feature>
<keyword evidence="3 8" id="KW-0217">Developmental protein</keyword>
<comment type="similarity">
    <text evidence="2 8">Belongs to the Wnt family.</text>
</comment>
<keyword evidence="6 8" id="KW-0879">Wnt signaling pathway</keyword>
<accession>A0A0S1NF30</accession>
<name>A0A0S1NF30_9CRUS</name>
<keyword evidence="7" id="KW-1015">Disulfide bond</keyword>
<dbReference type="GO" id="GO:0045165">
    <property type="term" value="P:cell fate commitment"/>
    <property type="evidence" value="ECO:0007669"/>
    <property type="project" value="TreeGrafter"/>
</dbReference>
<dbReference type="EMBL" id="KT818604">
    <property type="protein sequence ID" value="ALL53303.1"/>
    <property type="molecule type" value="mRNA"/>
</dbReference>
<feature type="non-terminal residue" evidence="9">
    <location>
        <position position="85"/>
    </location>
</feature>
<dbReference type="GO" id="GO:0005109">
    <property type="term" value="F:frizzled binding"/>
    <property type="evidence" value="ECO:0007669"/>
    <property type="project" value="TreeGrafter"/>
</dbReference>
<dbReference type="AlphaFoldDB" id="A0A0S1NF30"/>
<dbReference type="Pfam" id="PF00110">
    <property type="entry name" value="wnt"/>
    <property type="match status" value="1"/>
</dbReference>
<gene>
    <name evidence="9" type="primary">Wnt9</name>
</gene>
<evidence type="ECO:0000256" key="3">
    <source>
        <dbReference type="ARBA" id="ARBA00022473"/>
    </source>
</evidence>
<keyword evidence="4" id="KW-0964">Secreted</keyword>
<dbReference type="GO" id="GO:0005125">
    <property type="term" value="F:cytokine activity"/>
    <property type="evidence" value="ECO:0007669"/>
    <property type="project" value="TreeGrafter"/>
</dbReference>
<dbReference type="GO" id="GO:0030182">
    <property type="term" value="P:neuron differentiation"/>
    <property type="evidence" value="ECO:0007669"/>
    <property type="project" value="TreeGrafter"/>
</dbReference>
<evidence type="ECO:0000256" key="1">
    <source>
        <dbReference type="ARBA" id="ARBA00004498"/>
    </source>
</evidence>
<dbReference type="GO" id="GO:0005615">
    <property type="term" value="C:extracellular space"/>
    <property type="evidence" value="ECO:0007669"/>
    <property type="project" value="TreeGrafter"/>
</dbReference>
<proteinExistence type="evidence at transcript level"/>
<evidence type="ECO:0000256" key="5">
    <source>
        <dbReference type="ARBA" id="ARBA00022530"/>
    </source>
</evidence>
<evidence type="ECO:0000313" key="9">
    <source>
        <dbReference type="EMBL" id="ALL53303.1"/>
    </source>
</evidence>
<evidence type="ECO:0000256" key="4">
    <source>
        <dbReference type="ARBA" id="ARBA00022525"/>
    </source>
</evidence>
<evidence type="ECO:0000256" key="8">
    <source>
        <dbReference type="RuleBase" id="RU003500"/>
    </source>
</evidence>